<protein>
    <submittedName>
        <fullName evidence="1">Uncharacterized protein</fullName>
    </submittedName>
</protein>
<dbReference type="Proteomes" id="UP000031668">
    <property type="component" value="Unassembled WGS sequence"/>
</dbReference>
<gene>
    <name evidence="1" type="ORF">RF11_06720</name>
</gene>
<organism evidence="1 2">
    <name type="scientific">Thelohanellus kitauei</name>
    <name type="common">Myxosporean</name>
    <dbReference type="NCBI Taxonomy" id="669202"/>
    <lineage>
        <taxon>Eukaryota</taxon>
        <taxon>Metazoa</taxon>
        <taxon>Cnidaria</taxon>
        <taxon>Myxozoa</taxon>
        <taxon>Myxosporea</taxon>
        <taxon>Bivalvulida</taxon>
        <taxon>Platysporina</taxon>
        <taxon>Myxobolidae</taxon>
        <taxon>Thelohanellus</taxon>
    </lineage>
</organism>
<comment type="caution">
    <text evidence="1">The sequence shown here is derived from an EMBL/GenBank/DDBJ whole genome shotgun (WGS) entry which is preliminary data.</text>
</comment>
<keyword evidence="2" id="KW-1185">Reference proteome</keyword>
<evidence type="ECO:0000313" key="2">
    <source>
        <dbReference type="Proteomes" id="UP000031668"/>
    </source>
</evidence>
<evidence type="ECO:0000313" key="1">
    <source>
        <dbReference type="EMBL" id="KII68280.1"/>
    </source>
</evidence>
<dbReference type="EMBL" id="JWZT01002870">
    <property type="protein sequence ID" value="KII68280.1"/>
    <property type="molecule type" value="Genomic_DNA"/>
</dbReference>
<proteinExistence type="predicted"/>
<dbReference type="AlphaFoldDB" id="A0A0C2MVT2"/>
<accession>A0A0C2MVT2</accession>
<name>A0A0C2MVT2_THEKT</name>
<reference evidence="1 2" key="1">
    <citation type="journal article" date="2014" name="Genome Biol. Evol.">
        <title>The genome of the myxosporean Thelohanellus kitauei shows adaptations to nutrient acquisition within its fish host.</title>
        <authorList>
            <person name="Yang Y."/>
            <person name="Xiong J."/>
            <person name="Zhou Z."/>
            <person name="Huo F."/>
            <person name="Miao W."/>
            <person name="Ran C."/>
            <person name="Liu Y."/>
            <person name="Zhang J."/>
            <person name="Feng J."/>
            <person name="Wang M."/>
            <person name="Wang M."/>
            <person name="Wang L."/>
            <person name="Yao B."/>
        </authorList>
    </citation>
    <scope>NUCLEOTIDE SEQUENCE [LARGE SCALE GENOMIC DNA]</scope>
    <source>
        <strain evidence="1">Wuqing</strain>
    </source>
</reference>
<sequence>MDNGQIVKDFILNSTRVSGCKGEERQLGVEWMKKFAESEHTLTICCQVLSSSADTDVKLQSIRLLKNEKLYRFIISILENSSNIQISNQSATDWKITLSQVLMDILSIVLKPLHGEGLPTDALFPNKMALVFIRQMVLDLTESDDHRLVELRAKIQQDRKTISHILVKLD</sequence>